<accession>A0A843WLG5</accession>
<dbReference type="InterPro" id="IPR025322">
    <property type="entry name" value="PADRE_dom"/>
</dbReference>
<evidence type="ECO:0000313" key="3">
    <source>
        <dbReference type="Proteomes" id="UP000652761"/>
    </source>
</evidence>
<dbReference type="PANTHER" id="PTHR33413:SF35">
    <property type="entry name" value="OS09G0381600 PROTEIN"/>
    <property type="match status" value="1"/>
</dbReference>
<feature type="region of interest" description="Disordered" evidence="1">
    <location>
        <begin position="50"/>
        <end position="69"/>
    </location>
</feature>
<protein>
    <submittedName>
        <fullName evidence="2">Uncharacterized protein</fullName>
    </submittedName>
</protein>
<dbReference type="Proteomes" id="UP000652761">
    <property type="component" value="Unassembled WGS sequence"/>
</dbReference>
<dbReference type="PANTHER" id="PTHR33413">
    <property type="entry name" value="EXPRESSED PROTEIN"/>
    <property type="match status" value="1"/>
</dbReference>
<feature type="region of interest" description="Disordered" evidence="1">
    <location>
        <begin position="114"/>
        <end position="178"/>
    </location>
</feature>
<sequence length="178" mass="19873">MGNCQAAEAATVVIQHPGGRVERLYWPTPASDIMRSHPGHYVALITLRLPTDQRRQPEPPQGGGGGTRVRLLRPKDILLLGHVYRLVTSQEVMKGLQARKQEKMRAARMELLKKRRLQQQQQTRSMAAADEQSSADPKNDLQVLTQERGGGGLHKAAQCATRQRQWRPSLQSISEASL</sequence>
<evidence type="ECO:0000313" key="2">
    <source>
        <dbReference type="EMBL" id="MQM06371.1"/>
    </source>
</evidence>
<dbReference type="AlphaFoldDB" id="A0A843WLG5"/>
<dbReference type="OrthoDB" id="747498at2759"/>
<name>A0A843WLG5_COLES</name>
<comment type="caution">
    <text evidence="2">The sequence shown here is derived from an EMBL/GenBank/DDBJ whole genome shotgun (WGS) entry which is preliminary data.</text>
</comment>
<proteinExistence type="predicted"/>
<keyword evidence="3" id="KW-1185">Reference proteome</keyword>
<evidence type="ECO:0000256" key="1">
    <source>
        <dbReference type="SAM" id="MobiDB-lite"/>
    </source>
</evidence>
<dbReference type="EMBL" id="NMUH01003610">
    <property type="protein sequence ID" value="MQM06371.1"/>
    <property type="molecule type" value="Genomic_DNA"/>
</dbReference>
<feature type="compositionally biased region" description="Polar residues" evidence="1">
    <location>
        <begin position="160"/>
        <end position="178"/>
    </location>
</feature>
<organism evidence="2 3">
    <name type="scientific">Colocasia esculenta</name>
    <name type="common">Wild taro</name>
    <name type="synonym">Arum esculentum</name>
    <dbReference type="NCBI Taxonomy" id="4460"/>
    <lineage>
        <taxon>Eukaryota</taxon>
        <taxon>Viridiplantae</taxon>
        <taxon>Streptophyta</taxon>
        <taxon>Embryophyta</taxon>
        <taxon>Tracheophyta</taxon>
        <taxon>Spermatophyta</taxon>
        <taxon>Magnoliopsida</taxon>
        <taxon>Liliopsida</taxon>
        <taxon>Araceae</taxon>
        <taxon>Aroideae</taxon>
        <taxon>Colocasieae</taxon>
        <taxon>Colocasia</taxon>
    </lineage>
</organism>
<dbReference type="Pfam" id="PF14009">
    <property type="entry name" value="PADRE"/>
    <property type="match status" value="1"/>
</dbReference>
<gene>
    <name evidence="2" type="ORF">Taro_039191</name>
</gene>
<reference evidence="2" key="1">
    <citation type="submission" date="2017-07" db="EMBL/GenBank/DDBJ databases">
        <title>Taro Niue Genome Assembly and Annotation.</title>
        <authorList>
            <person name="Atibalentja N."/>
            <person name="Keating K."/>
            <person name="Fields C.J."/>
        </authorList>
    </citation>
    <scope>NUCLEOTIDE SEQUENCE</scope>
    <source>
        <strain evidence="2">Niue_2</strain>
        <tissue evidence="2">Leaf</tissue>
    </source>
</reference>